<dbReference type="GO" id="GO:0017046">
    <property type="term" value="F:peptide hormone binding"/>
    <property type="evidence" value="ECO:0007669"/>
    <property type="project" value="TreeGrafter"/>
</dbReference>
<organism evidence="6 7">
    <name type="scientific">Strongyloides papillosus</name>
    <name type="common">Intestinal threadworm</name>
    <dbReference type="NCBI Taxonomy" id="174720"/>
    <lineage>
        <taxon>Eukaryota</taxon>
        <taxon>Metazoa</taxon>
        <taxon>Ecdysozoa</taxon>
        <taxon>Nematoda</taxon>
        <taxon>Chromadorea</taxon>
        <taxon>Rhabditida</taxon>
        <taxon>Tylenchina</taxon>
        <taxon>Panagrolaimomorpha</taxon>
        <taxon>Strongyloidoidea</taxon>
        <taxon>Strongyloididae</taxon>
        <taxon>Strongyloides</taxon>
    </lineage>
</organism>
<dbReference type="AlphaFoldDB" id="A0A0N5CII6"/>
<dbReference type="InterPro" id="IPR001828">
    <property type="entry name" value="ANF_lig-bd_rcpt"/>
</dbReference>
<dbReference type="Pfam" id="PF01094">
    <property type="entry name" value="ANF_receptor"/>
    <property type="match status" value="1"/>
</dbReference>
<dbReference type="GO" id="GO:0016020">
    <property type="term" value="C:membrane"/>
    <property type="evidence" value="ECO:0007669"/>
    <property type="project" value="UniProtKB-SubCell"/>
</dbReference>
<keyword evidence="3" id="KW-1133">Transmembrane helix</keyword>
<comment type="subcellular location">
    <subcellularLocation>
        <location evidence="1">Membrane</location>
    </subcellularLocation>
</comment>
<feature type="domain" description="Receptor ligand binding region" evidence="5">
    <location>
        <begin position="11"/>
        <end position="128"/>
    </location>
</feature>
<evidence type="ECO:0000313" key="6">
    <source>
        <dbReference type="Proteomes" id="UP000046392"/>
    </source>
</evidence>
<keyword evidence="4" id="KW-0472">Membrane</keyword>
<name>A0A0N5CII6_STREA</name>
<sequence>MATSGYLQSAGVVTSALNQIKNENLLPNYNYTFHTFYDDCLGPNASSGAFELIHNHKVDVIFGSTCNSAAIRSTIMAKFYSVPTFIWGAVSTSDVADLNRLPNIFSTYAIFFSLGVATVDVLEHFNWT</sequence>
<dbReference type="InterPro" id="IPR028082">
    <property type="entry name" value="Peripla_BP_I"/>
</dbReference>
<evidence type="ECO:0000256" key="4">
    <source>
        <dbReference type="ARBA" id="ARBA00023136"/>
    </source>
</evidence>
<dbReference type="InterPro" id="IPR052612">
    <property type="entry name" value="ANP_Clearance_Receptor"/>
</dbReference>
<reference evidence="7" key="1">
    <citation type="submission" date="2017-02" db="UniProtKB">
        <authorList>
            <consortium name="WormBaseParasite"/>
        </authorList>
    </citation>
    <scope>IDENTIFICATION</scope>
</reference>
<dbReference type="PANTHER" id="PTHR44755">
    <property type="entry name" value="NATRIURETIC PEPTIDE RECEPTOR 3-RELATED"/>
    <property type="match status" value="1"/>
</dbReference>
<dbReference type="WBParaSite" id="SPAL_0001764000.1">
    <property type="protein sequence ID" value="SPAL_0001764000.1"/>
    <property type="gene ID" value="SPAL_0001764000"/>
</dbReference>
<keyword evidence="6" id="KW-1185">Reference proteome</keyword>
<evidence type="ECO:0000256" key="2">
    <source>
        <dbReference type="ARBA" id="ARBA00022692"/>
    </source>
</evidence>
<evidence type="ECO:0000259" key="5">
    <source>
        <dbReference type="Pfam" id="PF01094"/>
    </source>
</evidence>
<dbReference type="Proteomes" id="UP000046392">
    <property type="component" value="Unplaced"/>
</dbReference>
<accession>A0A0N5CII6</accession>
<keyword evidence="2" id="KW-0812">Transmembrane</keyword>
<dbReference type="GO" id="GO:0038023">
    <property type="term" value="F:signaling receptor activity"/>
    <property type="evidence" value="ECO:0007669"/>
    <property type="project" value="TreeGrafter"/>
</dbReference>
<dbReference type="GO" id="GO:0007165">
    <property type="term" value="P:signal transduction"/>
    <property type="evidence" value="ECO:0007669"/>
    <property type="project" value="TreeGrafter"/>
</dbReference>
<dbReference type="Gene3D" id="3.40.50.2300">
    <property type="match status" value="1"/>
</dbReference>
<dbReference type="STRING" id="174720.A0A0N5CII6"/>
<protein>
    <submittedName>
        <fullName evidence="7">ANF_receptor domain-containing protein</fullName>
    </submittedName>
</protein>
<proteinExistence type="predicted"/>
<evidence type="ECO:0000313" key="7">
    <source>
        <dbReference type="WBParaSite" id="SPAL_0001764000.1"/>
    </source>
</evidence>
<evidence type="ECO:0000256" key="3">
    <source>
        <dbReference type="ARBA" id="ARBA00022989"/>
    </source>
</evidence>
<dbReference type="SUPFAM" id="SSF53822">
    <property type="entry name" value="Periplasmic binding protein-like I"/>
    <property type="match status" value="1"/>
</dbReference>
<evidence type="ECO:0000256" key="1">
    <source>
        <dbReference type="ARBA" id="ARBA00004370"/>
    </source>
</evidence>
<dbReference type="PANTHER" id="PTHR44755:SF8">
    <property type="entry name" value="RECEPTOR LIGAND BINDING REGION DOMAIN-CONTAINING PROTEIN"/>
    <property type="match status" value="1"/>
</dbReference>